<protein>
    <submittedName>
        <fullName evidence="1">Beta-3-deoxy-D-manno-oct-2-ulosonic acid transferase</fullName>
    </submittedName>
</protein>
<accession>A0A4R0YSQ2</accession>
<dbReference type="InterPro" id="IPR007833">
    <property type="entry name" value="Capsule_polysaccharide_synth"/>
</dbReference>
<keyword evidence="2" id="KW-1185">Reference proteome</keyword>
<comment type="caution">
    <text evidence="1">The sequence shown here is derived from an EMBL/GenBank/DDBJ whole genome shotgun (WGS) entry which is preliminary data.</text>
</comment>
<dbReference type="GO" id="GO:0000271">
    <property type="term" value="P:polysaccharide biosynthetic process"/>
    <property type="evidence" value="ECO:0007669"/>
    <property type="project" value="InterPro"/>
</dbReference>
<evidence type="ECO:0000313" key="1">
    <source>
        <dbReference type="EMBL" id="TCI08962.1"/>
    </source>
</evidence>
<name>A0A4R0YSQ2_9GAMM</name>
<organism evidence="1 2">
    <name type="scientific">Dyella soli</name>
    <dbReference type="NCBI Taxonomy" id="522319"/>
    <lineage>
        <taxon>Bacteria</taxon>
        <taxon>Pseudomonadati</taxon>
        <taxon>Pseudomonadota</taxon>
        <taxon>Gammaproteobacteria</taxon>
        <taxon>Lysobacterales</taxon>
        <taxon>Rhodanobacteraceae</taxon>
        <taxon>Dyella</taxon>
    </lineage>
</organism>
<dbReference type="Proteomes" id="UP000291822">
    <property type="component" value="Unassembled WGS sequence"/>
</dbReference>
<sequence length="347" mass="38693">MEDIATVLPDRIYALGFSAWKRPIVRRFLQGRELRFVRRAQSVPAGATLAVWGSKAVCPSLRPNIKVIRLEDGFLRSVGLGADLVQPLSWVVDTRGVYYDATRESDVEYLLQKASFDAALLERAAVLRKRLVESGITKYNVGSQRWQRPARTCRVILVPGQVESDASIALGAPGIRTNMDLLRAVRQSNPDAYIVYKPHPDVVAGLRARGNGEHDATALADEIVVDSAMADMLPQVDEVHVLTSLAGFEALLRHKAVTAYGQPFYAGWGLTKDVVPVTRRTRRLALDDLVAAVLILYPRYISRVSGQLITVESALDELSAWRDAAPVRMTLRRRLMRPVLRWAARFR</sequence>
<dbReference type="Pfam" id="PF05159">
    <property type="entry name" value="Capsule_synth"/>
    <property type="match status" value="2"/>
</dbReference>
<evidence type="ECO:0000313" key="2">
    <source>
        <dbReference type="Proteomes" id="UP000291822"/>
    </source>
</evidence>
<dbReference type="AlphaFoldDB" id="A0A4R0YSQ2"/>
<reference evidence="1 2" key="1">
    <citation type="submission" date="2019-02" db="EMBL/GenBank/DDBJ databases">
        <title>Dyella amyloliquefaciens sp. nov., isolated from forest soil.</title>
        <authorList>
            <person name="Gao Z.-H."/>
            <person name="Qiu L.-H."/>
        </authorList>
    </citation>
    <scope>NUCLEOTIDE SEQUENCE [LARGE SCALE GENOMIC DNA]</scope>
    <source>
        <strain evidence="1 2">KACC 12747</strain>
    </source>
</reference>
<dbReference type="CDD" id="cd16439">
    <property type="entry name" value="beta_Kdo_transferase_KpsC_2"/>
    <property type="match status" value="1"/>
</dbReference>
<gene>
    <name evidence="1" type="ORF">EZM97_22230</name>
</gene>
<dbReference type="GO" id="GO:0015774">
    <property type="term" value="P:polysaccharide transport"/>
    <property type="evidence" value="ECO:0007669"/>
    <property type="project" value="InterPro"/>
</dbReference>
<dbReference type="RefSeq" id="WP_131410896.1">
    <property type="nucleotide sequence ID" value="NZ_SJTG01000003.1"/>
</dbReference>
<keyword evidence="1" id="KW-0808">Transferase</keyword>
<dbReference type="EMBL" id="SJTG01000003">
    <property type="protein sequence ID" value="TCI08962.1"/>
    <property type="molecule type" value="Genomic_DNA"/>
</dbReference>
<dbReference type="GO" id="GO:0016740">
    <property type="term" value="F:transferase activity"/>
    <property type="evidence" value="ECO:0007669"/>
    <property type="project" value="UniProtKB-KW"/>
</dbReference>
<proteinExistence type="predicted"/>